<organism evidence="1 2">
    <name type="scientific">Elliptochloris bilobata</name>
    <dbReference type="NCBI Taxonomy" id="381761"/>
    <lineage>
        <taxon>Eukaryota</taxon>
        <taxon>Viridiplantae</taxon>
        <taxon>Chlorophyta</taxon>
        <taxon>core chlorophytes</taxon>
        <taxon>Trebouxiophyceae</taxon>
        <taxon>Trebouxiophyceae incertae sedis</taxon>
        <taxon>Elliptochloris clade</taxon>
        <taxon>Elliptochloris</taxon>
    </lineage>
</organism>
<accession>A0AAW1SG83</accession>
<sequence length="134" mass="14663">MRGTAEGGMAGSVWISWSTGQPTLIYNTAQLPQPANQYANTYPQPPTFQFAPQTPDPDSVASEVNWGLLSGKYLSTAVGTARSYIQTYLFSGPTFQSQLFHRVHVTGIPYGKKCAKITSLYLTHPSHLFSGPMF</sequence>
<dbReference type="InterPro" id="IPR008963">
    <property type="entry name" value="Purple_acid_Pase-like_N"/>
</dbReference>
<proteinExistence type="predicted"/>
<evidence type="ECO:0000313" key="1">
    <source>
        <dbReference type="EMBL" id="KAK9845303.1"/>
    </source>
</evidence>
<dbReference type="SUPFAM" id="SSF49363">
    <property type="entry name" value="Purple acid phosphatase, N-terminal domain"/>
    <property type="match status" value="1"/>
</dbReference>
<comment type="caution">
    <text evidence="1">The sequence shown here is derived from an EMBL/GenBank/DDBJ whole genome shotgun (WGS) entry which is preliminary data.</text>
</comment>
<name>A0AAW1SG83_9CHLO</name>
<evidence type="ECO:0000313" key="2">
    <source>
        <dbReference type="Proteomes" id="UP001445335"/>
    </source>
</evidence>
<reference evidence="1 2" key="1">
    <citation type="journal article" date="2024" name="Nat. Commun.">
        <title>Phylogenomics reveals the evolutionary origins of lichenization in chlorophyte algae.</title>
        <authorList>
            <person name="Puginier C."/>
            <person name="Libourel C."/>
            <person name="Otte J."/>
            <person name="Skaloud P."/>
            <person name="Haon M."/>
            <person name="Grisel S."/>
            <person name="Petersen M."/>
            <person name="Berrin J.G."/>
            <person name="Delaux P.M."/>
            <person name="Dal Grande F."/>
            <person name="Keller J."/>
        </authorList>
    </citation>
    <scope>NUCLEOTIDE SEQUENCE [LARGE SCALE GENOMIC DNA]</scope>
    <source>
        <strain evidence="1 2">SAG 245.80</strain>
    </source>
</reference>
<dbReference type="AlphaFoldDB" id="A0AAW1SG83"/>
<keyword evidence="2" id="KW-1185">Reference proteome</keyword>
<gene>
    <name evidence="1" type="ORF">WJX81_002970</name>
</gene>
<dbReference type="GO" id="GO:0003993">
    <property type="term" value="F:acid phosphatase activity"/>
    <property type="evidence" value="ECO:0007669"/>
    <property type="project" value="InterPro"/>
</dbReference>
<dbReference type="GO" id="GO:0046872">
    <property type="term" value="F:metal ion binding"/>
    <property type="evidence" value="ECO:0007669"/>
    <property type="project" value="InterPro"/>
</dbReference>
<dbReference type="Proteomes" id="UP001445335">
    <property type="component" value="Unassembled WGS sequence"/>
</dbReference>
<dbReference type="EMBL" id="JALJOU010000003">
    <property type="protein sequence ID" value="KAK9845303.1"/>
    <property type="molecule type" value="Genomic_DNA"/>
</dbReference>
<protein>
    <submittedName>
        <fullName evidence="1">Uncharacterized protein</fullName>
    </submittedName>
</protein>